<dbReference type="GO" id="GO:0016301">
    <property type="term" value="F:kinase activity"/>
    <property type="evidence" value="ECO:0007669"/>
    <property type="project" value="UniProtKB-KW"/>
</dbReference>
<proteinExistence type="predicted"/>
<dbReference type="InterPro" id="IPR000719">
    <property type="entry name" value="Prot_kinase_dom"/>
</dbReference>
<comment type="caution">
    <text evidence="7">The sequence shown here is derived from an EMBL/GenBank/DDBJ whole genome shotgun (WGS) entry which is preliminary data.</text>
</comment>
<evidence type="ECO:0000256" key="3">
    <source>
        <dbReference type="ARBA" id="ARBA00022777"/>
    </source>
</evidence>
<name>A0ABW1C6G5_9ACTN</name>
<dbReference type="Proteomes" id="UP001596096">
    <property type="component" value="Unassembled WGS sequence"/>
</dbReference>
<keyword evidence="8" id="KW-1185">Reference proteome</keyword>
<keyword evidence="2" id="KW-0547">Nucleotide-binding</keyword>
<reference evidence="8" key="1">
    <citation type="journal article" date="2019" name="Int. J. Syst. Evol. Microbiol.">
        <title>The Global Catalogue of Microorganisms (GCM) 10K type strain sequencing project: providing services to taxonomists for standard genome sequencing and annotation.</title>
        <authorList>
            <consortium name="The Broad Institute Genomics Platform"/>
            <consortium name="The Broad Institute Genome Sequencing Center for Infectious Disease"/>
            <person name="Wu L."/>
            <person name="Ma J."/>
        </authorList>
    </citation>
    <scope>NUCLEOTIDE SEQUENCE [LARGE SCALE GENOMIC DNA]</scope>
    <source>
        <strain evidence="8">CGMCC 4.7106</strain>
    </source>
</reference>
<dbReference type="PROSITE" id="PS00108">
    <property type="entry name" value="PROTEIN_KINASE_ST"/>
    <property type="match status" value="1"/>
</dbReference>
<evidence type="ECO:0000256" key="4">
    <source>
        <dbReference type="ARBA" id="ARBA00022840"/>
    </source>
</evidence>
<keyword evidence="1" id="KW-0808">Transferase</keyword>
<feature type="region of interest" description="Disordered" evidence="5">
    <location>
        <begin position="322"/>
        <end position="350"/>
    </location>
</feature>
<gene>
    <name evidence="7" type="ORF">ACFPUY_37960</name>
</gene>
<keyword evidence="4" id="KW-0067">ATP-binding</keyword>
<sequence length="635" mass="66282">MGGDPAVTVEPRPLLTEDPARVGSYRVAGRLGEGGQGVVYLGESATGERVAIKLLAHALDEEARADFAKEVELARRVKAFCTASVLASGELDGVPYVISEFVDGPSLARVLAERGPLGGAELRRLAIGSVTALAAIHQAGVVHRDFKPGNVLLGRDGPRVIDFGISRTLDAAEPDGDHLTGTPPFMAPEQFGRGAGAPADLFAWAATVVCAATGSPPFGSGDVPALVNRILRAEPDLGDLSGDLREVVSSCLAKDPAARPTARTALLRLLGHRVEPQRLLAEGTRSAAPEPAPRGPRRRVLVAGAAAVVLAGAATAAVLGLRSTPDDPIPPAPQRVSSGPMNTGSTTTSPLPGTGVELHENPADPIWASSYYGGFAEADFPAYVRDPRTGTFQRFGSFQIPVVSPGGRYVAALPVSNLDVTDHNTLRLVDRGTGEDVTLRTAGKPGLTLDPAWTADGSRLLLTLRAGPDEQRTVGFVVVDPAAKSVQTRRTDFGGEAGYGWGPDGSTLVTQGGDGAIRYVGLDGRVLRTFTGKGALIRGGVADTTAGRVFTTTCREGSRDVCLWDAATGERKAVIPPAKGMVFNGWLDRSHFLATVIGREKGRLVLGGMDGKTVRVLAEGPAGQLNQISVWFTPR</sequence>
<dbReference type="EMBL" id="JBHSNW010000028">
    <property type="protein sequence ID" value="MFC5820917.1"/>
    <property type="molecule type" value="Genomic_DNA"/>
</dbReference>
<dbReference type="CDD" id="cd14014">
    <property type="entry name" value="STKc_PknB_like"/>
    <property type="match status" value="1"/>
</dbReference>
<dbReference type="InterPro" id="IPR008271">
    <property type="entry name" value="Ser/Thr_kinase_AS"/>
</dbReference>
<protein>
    <submittedName>
        <fullName evidence="7">Protein kinase</fullName>
    </submittedName>
</protein>
<dbReference type="PANTHER" id="PTHR43289:SF34">
    <property type="entry name" value="SERINE_THREONINE-PROTEIN KINASE YBDM-RELATED"/>
    <property type="match status" value="1"/>
</dbReference>
<dbReference type="RefSeq" id="WP_219551166.1">
    <property type="nucleotide sequence ID" value="NZ_JAHKRN010000069.1"/>
</dbReference>
<evidence type="ECO:0000259" key="6">
    <source>
        <dbReference type="PROSITE" id="PS50011"/>
    </source>
</evidence>
<dbReference type="Pfam" id="PF00069">
    <property type="entry name" value="Pkinase"/>
    <property type="match status" value="1"/>
</dbReference>
<evidence type="ECO:0000256" key="5">
    <source>
        <dbReference type="SAM" id="MobiDB-lite"/>
    </source>
</evidence>
<evidence type="ECO:0000256" key="2">
    <source>
        <dbReference type="ARBA" id="ARBA00022741"/>
    </source>
</evidence>
<accession>A0ABW1C6G5</accession>
<evidence type="ECO:0000256" key="1">
    <source>
        <dbReference type="ARBA" id="ARBA00022679"/>
    </source>
</evidence>
<keyword evidence="3 7" id="KW-0418">Kinase</keyword>
<dbReference type="PANTHER" id="PTHR43289">
    <property type="entry name" value="MITOGEN-ACTIVATED PROTEIN KINASE KINASE KINASE 20-RELATED"/>
    <property type="match status" value="1"/>
</dbReference>
<dbReference type="PROSITE" id="PS50011">
    <property type="entry name" value="PROTEIN_KINASE_DOM"/>
    <property type="match status" value="1"/>
</dbReference>
<feature type="domain" description="Protein kinase" evidence="6">
    <location>
        <begin position="25"/>
        <end position="275"/>
    </location>
</feature>
<evidence type="ECO:0000313" key="7">
    <source>
        <dbReference type="EMBL" id="MFC5820917.1"/>
    </source>
</evidence>
<organism evidence="7 8">
    <name type="scientific">Nonomuraea harbinensis</name>
    <dbReference type="NCBI Taxonomy" id="1286938"/>
    <lineage>
        <taxon>Bacteria</taxon>
        <taxon>Bacillati</taxon>
        <taxon>Actinomycetota</taxon>
        <taxon>Actinomycetes</taxon>
        <taxon>Streptosporangiales</taxon>
        <taxon>Streptosporangiaceae</taxon>
        <taxon>Nonomuraea</taxon>
    </lineage>
</organism>
<evidence type="ECO:0000313" key="8">
    <source>
        <dbReference type="Proteomes" id="UP001596096"/>
    </source>
</evidence>